<evidence type="ECO:0000313" key="1">
    <source>
        <dbReference type="EMBL" id="SOX51833.1"/>
    </source>
</evidence>
<gene>
    <name evidence="1" type="ORF">MAAFP003_494</name>
</gene>
<dbReference type="AlphaFoldDB" id="A0A2K4Y4Z8"/>
<comment type="caution">
    <text evidence="1">The sequence shown here is derived from an EMBL/GenBank/DDBJ whole genome shotgun (WGS) entry which is preliminary data.</text>
</comment>
<proteinExistence type="predicted"/>
<reference evidence="1" key="1">
    <citation type="submission" date="2018-01" db="EMBL/GenBank/DDBJ databases">
        <authorList>
            <consortium name="Urmite Genomes"/>
        </authorList>
    </citation>
    <scope>NUCLEOTIDE SEQUENCE [LARGE SCALE GENOMIC DNA]</scope>
    <source>
        <strain evidence="1">AFP003</strain>
    </source>
</reference>
<keyword evidence="2" id="KW-1185">Reference proteome</keyword>
<name>A0A2K4Y4Z8_9MYCO</name>
<evidence type="ECO:0000313" key="2">
    <source>
        <dbReference type="Proteomes" id="UP000236318"/>
    </source>
</evidence>
<protein>
    <submittedName>
        <fullName evidence="1">Uncharacterized protein</fullName>
    </submittedName>
</protein>
<sequence length="148" mass="16178">MLGSVAQPSVCTYRDEIIRPEGVPMRFAAIALAGLLAGTSLTASTAHADMVPGPVPAHIYPLQPPPGPVVNPDPVVAVQDFQRHISDLHDNWDALSPDERNQRLKALQQEAPMVEAETRNLPPGQQLQVEGMLLSAMFQLTDLLRRMR</sequence>
<dbReference type="Proteomes" id="UP000236318">
    <property type="component" value="Unassembled WGS sequence"/>
</dbReference>
<organism evidence="1 2">
    <name type="scientific">Mycobacterium ahvazicum</name>
    <dbReference type="NCBI Taxonomy" id="1964395"/>
    <lineage>
        <taxon>Bacteria</taxon>
        <taxon>Bacillati</taxon>
        <taxon>Actinomycetota</taxon>
        <taxon>Actinomycetes</taxon>
        <taxon>Mycobacteriales</taxon>
        <taxon>Mycobacteriaceae</taxon>
        <taxon>Mycobacterium</taxon>
        <taxon>Mycobacterium simiae complex</taxon>
    </lineage>
</organism>
<dbReference type="EMBL" id="FXEG02000002">
    <property type="protein sequence ID" value="SOX51833.1"/>
    <property type="molecule type" value="Genomic_DNA"/>
</dbReference>
<accession>A0A2K4Y4Z8</accession>